<dbReference type="VEuPathDB" id="FungiDB:TRICI_004280"/>
<dbReference type="AlphaFoldDB" id="A0A642V6C7"/>
<name>A0A642V6C7_9ASCO</name>
<accession>A0A642V6C7</accession>
<dbReference type="InterPro" id="IPR044924">
    <property type="entry name" value="HAD-SF_hydro_IA_REG-2-like_cap"/>
</dbReference>
<dbReference type="Gene3D" id="1.10.150.720">
    <property type="entry name" value="Haloacid dehalogenase-like hydrolase"/>
    <property type="match status" value="1"/>
</dbReference>
<dbReference type="Gene3D" id="3.40.50.1000">
    <property type="entry name" value="HAD superfamily/HAD-like"/>
    <property type="match status" value="1"/>
</dbReference>
<evidence type="ECO:0000313" key="1">
    <source>
        <dbReference type="EMBL" id="KAA8909998.1"/>
    </source>
</evidence>
<reference evidence="1" key="1">
    <citation type="journal article" date="2019" name="G3 (Bethesda)">
        <title>Genome Assemblies of Two Rare Opportunistic Yeast Pathogens: Diutina rugosa (syn. Candida rugosa) and Trichomonascus ciferrii (syn. Candida ciferrii).</title>
        <authorList>
            <person name="Mixao V."/>
            <person name="Saus E."/>
            <person name="Hansen A.P."/>
            <person name="Lass-Florl C."/>
            <person name="Gabaldon T."/>
        </authorList>
    </citation>
    <scope>NUCLEOTIDE SEQUENCE</scope>
    <source>
        <strain evidence="1">CBS 4856</strain>
    </source>
</reference>
<organism evidence="1 2">
    <name type="scientific">Trichomonascus ciferrii</name>
    <dbReference type="NCBI Taxonomy" id="44093"/>
    <lineage>
        <taxon>Eukaryota</taxon>
        <taxon>Fungi</taxon>
        <taxon>Dikarya</taxon>
        <taxon>Ascomycota</taxon>
        <taxon>Saccharomycotina</taxon>
        <taxon>Dipodascomycetes</taxon>
        <taxon>Dipodascales</taxon>
        <taxon>Trichomonascaceae</taxon>
        <taxon>Trichomonascus</taxon>
        <taxon>Trichomonascus ciferrii complex</taxon>
    </lineage>
</organism>
<protein>
    <submittedName>
        <fullName evidence="1">Uncharacterized protein</fullName>
    </submittedName>
</protein>
<sequence>MAGRIAQKYGYDLDAKQLSALWKNATVGKESLQRLYDSRLYSQPGFDKEKHYTDWVKNNISRTLGHFKHLQAEPSPAEFRNLCRKIYLKHMSPFSYYISQSFQHMARTLNDHKIPWGIIANQGPNFTDILNELNGRLTEPIFPGDKRYPKIINAADDANSKPGTFIYRRALDMSPNRKNTVYVGVHPIVDQVKSGVPIRSILMTETMDQPISDIEHLSPSRINKLQHFRVKSMAELYRVLIPGVNLHDIPPLTFKDESAIQQKSDFEDESNSNDLYQMLLPEALSQDEHVQENFHLMHFYDDDKK</sequence>
<proteinExistence type="predicted"/>
<dbReference type="EMBL" id="SWFS01000328">
    <property type="protein sequence ID" value="KAA8909998.1"/>
    <property type="molecule type" value="Genomic_DNA"/>
</dbReference>
<comment type="caution">
    <text evidence="1">The sequence shown here is derived from an EMBL/GenBank/DDBJ whole genome shotgun (WGS) entry which is preliminary data.</text>
</comment>
<dbReference type="InterPro" id="IPR023214">
    <property type="entry name" value="HAD_sf"/>
</dbReference>
<keyword evidence="2" id="KW-1185">Reference proteome</keyword>
<gene>
    <name evidence="1" type="ORF">TRICI_004280</name>
</gene>
<evidence type="ECO:0000313" key="2">
    <source>
        <dbReference type="Proteomes" id="UP000761534"/>
    </source>
</evidence>
<dbReference type="Proteomes" id="UP000761534">
    <property type="component" value="Unassembled WGS sequence"/>
</dbReference>